<dbReference type="NCBIfam" id="TIGR00544">
    <property type="entry name" value="lgt"/>
    <property type="match status" value="1"/>
</dbReference>
<evidence type="ECO:0000256" key="1">
    <source>
        <dbReference type="ARBA" id="ARBA00007150"/>
    </source>
</evidence>
<feature type="transmembrane region" description="Helical" evidence="7">
    <location>
        <begin position="237"/>
        <end position="254"/>
    </location>
</feature>
<keyword evidence="4 7" id="KW-0812">Transmembrane</keyword>
<proteinExistence type="inferred from homology"/>
<feature type="transmembrane region" description="Helical" evidence="7">
    <location>
        <begin position="178"/>
        <end position="196"/>
    </location>
</feature>
<evidence type="ECO:0000256" key="4">
    <source>
        <dbReference type="ARBA" id="ARBA00022692"/>
    </source>
</evidence>
<evidence type="ECO:0000256" key="5">
    <source>
        <dbReference type="ARBA" id="ARBA00022989"/>
    </source>
</evidence>
<comment type="similarity">
    <text evidence="1 7">Belongs to the Lgt family.</text>
</comment>
<feature type="transmembrane region" description="Helical" evidence="7">
    <location>
        <begin position="50"/>
        <end position="72"/>
    </location>
</feature>
<feature type="transmembrane region" description="Helical" evidence="7">
    <location>
        <begin position="20"/>
        <end position="38"/>
    </location>
</feature>
<comment type="pathway">
    <text evidence="7">Protein modification; lipoprotein biosynthesis (diacylglyceryl transfer).</text>
</comment>
<keyword evidence="10" id="KW-1185">Reference proteome</keyword>
<evidence type="ECO:0000256" key="6">
    <source>
        <dbReference type="ARBA" id="ARBA00023136"/>
    </source>
</evidence>
<protein>
    <recommendedName>
        <fullName evidence="7">Phosphatidylglycerol--prolipoprotein diacylglyceryl transferase</fullName>
        <ecNumber evidence="7">2.5.1.145</ecNumber>
    </recommendedName>
</protein>
<evidence type="ECO:0000256" key="8">
    <source>
        <dbReference type="SAM" id="MobiDB-lite"/>
    </source>
</evidence>
<comment type="catalytic activity">
    <reaction evidence="7">
        <text>L-cysteinyl-[prolipoprotein] + a 1,2-diacyl-sn-glycero-3-phospho-(1'-sn-glycerol) = an S-1,2-diacyl-sn-glyceryl-L-cysteinyl-[prolipoprotein] + sn-glycerol 1-phosphate + H(+)</text>
        <dbReference type="Rhea" id="RHEA:56712"/>
        <dbReference type="Rhea" id="RHEA-COMP:14679"/>
        <dbReference type="Rhea" id="RHEA-COMP:14680"/>
        <dbReference type="ChEBI" id="CHEBI:15378"/>
        <dbReference type="ChEBI" id="CHEBI:29950"/>
        <dbReference type="ChEBI" id="CHEBI:57685"/>
        <dbReference type="ChEBI" id="CHEBI:64716"/>
        <dbReference type="ChEBI" id="CHEBI:140658"/>
        <dbReference type="EC" id="2.5.1.145"/>
    </reaction>
</comment>
<reference evidence="9 10" key="1">
    <citation type="submission" date="2021-06" db="EMBL/GenBank/DDBJ databases">
        <authorList>
            <person name="Sun Q."/>
            <person name="Li D."/>
        </authorList>
    </citation>
    <scope>NUCLEOTIDE SEQUENCE [LARGE SCALE GENOMIC DNA]</scope>
    <source>
        <strain evidence="9 10">MSJ-6</strain>
    </source>
</reference>
<evidence type="ECO:0000256" key="7">
    <source>
        <dbReference type="HAMAP-Rule" id="MF_01147"/>
    </source>
</evidence>
<accession>A0ABS6FKH0</accession>
<dbReference type="PROSITE" id="PS01311">
    <property type="entry name" value="LGT"/>
    <property type="match status" value="1"/>
</dbReference>
<feature type="transmembrane region" description="Helical" evidence="7">
    <location>
        <begin position="266"/>
        <end position="286"/>
    </location>
</feature>
<keyword evidence="2 7" id="KW-1003">Cell membrane</keyword>
<gene>
    <name evidence="7 9" type="primary">lgt</name>
    <name evidence="9" type="ORF">KQJ23_02195</name>
</gene>
<organism evidence="9 10">
    <name type="scientific">Paenibacillus brevis</name>
    <dbReference type="NCBI Taxonomy" id="2841508"/>
    <lineage>
        <taxon>Bacteria</taxon>
        <taxon>Bacillati</taxon>
        <taxon>Bacillota</taxon>
        <taxon>Bacilli</taxon>
        <taxon>Bacillales</taxon>
        <taxon>Paenibacillaceae</taxon>
        <taxon>Paenibacillus</taxon>
    </lineage>
</organism>
<sequence length="348" mass="39033">MNTLLINPIAFSIGSLDIHWYGLILGSAALMGLLLAIWEGKRFNISQDFFMDLLLIGVPSAIVGARIYYVAFMWDDYKNNLIDIFKIWNGGIAIYGALIGAIIAAVIYVRKKGYNFWRIADICAPSLLIGQIIGRWGNFVNQEAYGGPTTENFLRGNLHLPDFIVNQMNVQGVFHHPTFLYESLWNVVGILILLVLRRQKFLRAGELFMSYFIWYSIGRFFIEALRTDSLGFQGADWLASLINGMWAPMTWFGFEQGYLAPSYGNVRISQMLAIVIVIVAVGIIIYRRKTVVDLPRYLDPIVSTKLQEAEALPVTADPGQAEQPVVNESAVAENHPSEDHQGEHGPKA</sequence>
<feature type="transmembrane region" description="Helical" evidence="7">
    <location>
        <begin position="92"/>
        <end position="109"/>
    </location>
</feature>
<comment type="caution">
    <text evidence="9">The sequence shown here is derived from an EMBL/GenBank/DDBJ whole genome shotgun (WGS) entry which is preliminary data.</text>
</comment>
<dbReference type="EC" id="2.5.1.145" evidence="7"/>
<dbReference type="InterPro" id="IPR001640">
    <property type="entry name" value="Lgt"/>
</dbReference>
<name>A0ABS6FKH0_9BACL</name>
<dbReference type="Pfam" id="PF01790">
    <property type="entry name" value="LGT"/>
    <property type="match status" value="1"/>
</dbReference>
<feature type="compositionally biased region" description="Basic and acidic residues" evidence="8">
    <location>
        <begin position="335"/>
        <end position="348"/>
    </location>
</feature>
<evidence type="ECO:0000256" key="2">
    <source>
        <dbReference type="ARBA" id="ARBA00022475"/>
    </source>
</evidence>
<dbReference type="GO" id="GO:0016740">
    <property type="term" value="F:transferase activity"/>
    <property type="evidence" value="ECO:0007669"/>
    <property type="project" value="UniProtKB-KW"/>
</dbReference>
<dbReference type="HAMAP" id="MF_01147">
    <property type="entry name" value="Lgt"/>
    <property type="match status" value="1"/>
</dbReference>
<keyword evidence="3 7" id="KW-0808">Transferase</keyword>
<evidence type="ECO:0000313" key="9">
    <source>
        <dbReference type="EMBL" id="MBU5670634.1"/>
    </source>
</evidence>
<dbReference type="PANTHER" id="PTHR30589">
    <property type="entry name" value="PROLIPOPROTEIN DIACYLGLYCERYL TRANSFERASE"/>
    <property type="match status" value="1"/>
</dbReference>
<comment type="function">
    <text evidence="7">Catalyzes the transfer of the diacylglyceryl group from phosphatidylglycerol to the sulfhydryl group of the N-terminal cysteine of a prolipoprotein, the first step in the formation of mature lipoproteins.</text>
</comment>
<comment type="subcellular location">
    <subcellularLocation>
        <location evidence="7">Cell membrane</location>
        <topology evidence="7">Multi-pass membrane protein</topology>
    </subcellularLocation>
</comment>
<feature type="transmembrane region" description="Helical" evidence="7">
    <location>
        <begin position="208"/>
        <end position="225"/>
    </location>
</feature>
<evidence type="ECO:0000256" key="3">
    <source>
        <dbReference type="ARBA" id="ARBA00022679"/>
    </source>
</evidence>
<dbReference type="PANTHER" id="PTHR30589:SF0">
    <property type="entry name" value="PHOSPHATIDYLGLYCEROL--PROLIPOPROTEIN DIACYLGLYCERYL TRANSFERASE"/>
    <property type="match status" value="1"/>
</dbReference>
<dbReference type="Proteomes" id="UP000743001">
    <property type="component" value="Unassembled WGS sequence"/>
</dbReference>
<feature type="region of interest" description="Disordered" evidence="8">
    <location>
        <begin position="313"/>
        <end position="348"/>
    </location>
</feature>
<keyword evidence="6 7" id="KW-0472">Membrane</keyword>
<dbReference type="RefSeq" id="WP_216477015.1">
    <property type="nucleotide sequence ID" value="NZ_JAHLQJ010000001.1"/>
</dbReference>
<dbReference type="EMBL" id="JAHLQJ010000001">
    <property type="protein sequence ID" value="MBU5670634.1"/>
    <property type="molecule type" value="Genomic_DNA"/>
</dbReference>
<evidence type="ECO:0000313" key="10">
    <source>
        <dbReference type="Proteomes" id="UP000743001"/>
    </source>
</evidence>
<keyword evidence="5 7" id="KW-1133">Transmembrane helix</keyword>
<feature type="binding site" evidence="7">
    <location>
        <position position="135"/>
    </location>
    <ligand>
        <name>a 1,2-diacyl-sn-glycero-3-phospho-(1'-sn-glycerol)</name>
        <dbReference type="ChEBI" id="CHEBI:64716"/>
    </ligand>
</feature>